<dbReference type="InterPro" id="IPR028098">
    <property type="entry name" value="Glyco_trans_4-like_N"/>
</dbReference>
<evidence type="ECO:0000259" key="4">
    <source>
        <dbReference type="Pfam" id="PF13439"/>
    </source>
</evidence>
<evidence type="ECO:0000313" key="6">
    <source>
        <dbReference type="Proteomes" id="UP000539111"/>
    </source>
</evidence>
<dbReference type="PANTHER" id="PTHR46401">
    <property type="entry name" value="GLYCOSYLTRANSFERASE WBBK-RELATED"/>
    <property type="match status" value="1"/>
</dbReference>
<dbReference type="SUPFAM" id="SSF53756">
    <property type="entry name" value="UDP-Glycosyltransferase/glycogen phosphorylase"/>
    <property type="match status" value="1"/>
</dbReference>
<dbReference type="CDD" id="cd03809">
    <property type="entry name" value="GT4_MtfB-like"/>
    <property type="match status" value="1"/>
</dbReference>
<proteinExistence type="predicted"/>
<feature type="domain" description="Glycosyl transferase family 1" evidence="3">
    <location>
        <begin position="182"/>
        <end position="320"/>
    </location>
</feature>
<dbReference type="Gene3D" id="3.40.50.2000">
    <property type="entry name" value="Glycogen Phosphorylase B"/>
    <property type="match status" value="2"/>
</dbReference>
<dbReference type="PANTHER" id="PTHR46401:SF2">
    <property type="entry name" value="GLYCOSYLTRANSFERASE WBBK-RELATED"/>
    <property type="match status" value="1"/>
</dbReference>
<dbReference type="Pfam" id="PF13439">
    <property type="entry name" value="Glyco_transf_4"/>
    <property type="match status" value="1"/>
</dbReference>
<sequence>MKIFFDARFTRTRHHDGISRYGSNLLAALSELAPVTGIIHDDAQRALLPTGVPYVKLISPMSPGEPALPAALNRLGADVVFSPMQVMSSFGRKYKLILTLHDLIYYRHPEPPHDLPVAVRAAWRLYHKAYWPQRRLLNRADAIAAVSETTAGMIADHKLTKRPVHVIGNAADPPTDLPPLTNRHDAKSLVYMGAYLPYKNVETLIRSLEFLPGYTLHLSSRIEPYREAQLRELVPNGATVQFHHGVTDDEYHDLLDHATALVSASLDEGFGLPLVEAMSRRTPIVVSDLPIFHEIGDEKALYFPPTDAAALARQVRSLEDPGDWEARATAGPSRAATFSWSRSARTLLTVMEDLCGESAGSPRL</sequence>
<dbReference type="Pfam" id="PF00534">
    <property type="entry name" value="Glycos_transf_1"/>
    <property type="match status" value="1"/>
</dbReference>
<evidence type="ECO:0000313" key="5">
    <source>
        <dbReference type="EMBL" id="NYI68899.1"/>
    </source>
</evidence>
<keyword evidence="6" id="KW-1185">Reference proteome</keyword>
<gene>
    <name evidence="5" type="ORF">BJY26_003205</name>
</gene>
<dbReference type="Proteomes" id="UP000539111">
    <property type="component" value="Unassembled WGS sequence"/>
</dbReference>
<accession>A0A7Z0IIW6</accession>
<dbReference type="EMBL" id="JACBZP010000001">
    <property type="protein sequence ID" value="NYI68899.1"/>
    <property type="molecule type" value="Genomic_DNA"/>
</dbReference>
<dbReference type="InterPro" id="IPR001296">
    <property type="entry name" value="Glyco_trans_1"/>
</dbReference>
<dbReference type="AlphaFoldDB" id="A0A7Z0IIW6"/>
<dbReference type="GO" id="GO:0009103">
    <property type="term" value="P:lipopolysaccharide biosynthetic process"/>
    <property type="evidence" value="ECO:0007669"/>
    <property type="project" value="TreeGrafter"/>
</dbReference>
<keyword evidence="1" id="KW-0328">Glycosyltransferase</keyword>
<comment type="caution">
    <text evidence="5">The sequence shown here is derived from an EMBL/GenBank/DDBJ whole genome shotgun (WGS) entry which is preliminary data.</text>
</comment>
<reference evidence="5 6" key="1">
    <citation type="submission" date="2020-07" db="EMBL/GenBank/DDBJ databases">
        <title>Sequencing the genomes of 1000 actinobacteria strains.</title>
        <authorList>
            <person name="Klenk H.-P."/>
        </authorList>
    </citation>
    <scope>NUCLEOTIDE SEQUENCE [LARGE SCALE GENOMIC DNA]</scope>
    <source>
        <strain evidence="5 6">DSM 26341</strain>
    </source>
</reference>
<keyword evidence="2 5" id="KW-0808">Transferase</keyword>
<dbReference type="RefSeq" id="WP_179429177.1">
    <property type="nucleotide sequence ID" value="NZ_JACBZP010000001.1"/>
</dbReference>
<name>A0A7Z0IIW6_9MICO</name>
<evidence type="ECO:0000256" key="1">
    <source>
        <dbReference type="ARBA" id="ARBA00022676"/>
    </source>
</evidence>
<protein>
    <submittedName>
        <fullName evidence="5">Glycosyltransferase involved in cell wall biosynthesis</fullName>
    </submittedName>
</protein>
<dbReference type="GO" id="GO:0016757">
    <property type="term" value="F:glycosyltransferase activity"/>
    <property type="evidence" value="ECO:0007669"/>
    <property type="project" value="UniProtKB-KW"/>
</dbReference>
<feature type="domain" description="Glycosyltransferase subfamily 4-like N-terminal" evidence="4">
    <location>
        <begin position="56"/>
        <end position="173"/>
    </location>
</feature>
<organism evidence="5 6">
    <name type="scientific">Spelaeicoccus albus</name>
    <dbReference type="NCBI Taxonomy" id="1280376"/>
    <lineage>
        <taxon>Bacteria</taxon>
        <taxon>Bacillati</taxon>
        <taxon>Actinomycetota</taxon>
        <taxon>Actinomycetes</taxon>
        <taxon>Micrococcales</taxon>
        <taxon>Brevibacteriaceae</taxon>
        <taxon>Spelaeicoccus</taxon>
    </lineage>
</organism>
<evidence type="ECO:0000259" key="3">
    <source>
        <dbReference type="Pfam" id="PF00534"/>
    </source>
</evidence>
<evidence type="ECO:0000256" key="2">
    <source>
        <dbReference type="ARBA" id="ARBA00022679"/>
    </source>
</evidence>